<evidence type="ECO:0000256" key="7">
    <source>
        <dbReference type="ARBA" id="ARBA00023033"/>
    </source>
</evidence>
<comment type="cofactor">
    <cofactor evidence="1">
        <name>heme</name>
        <dbReference type="ChEBI" id="CHEBI:30413"/>
    </cofactor>
</comment>
<gene>
    <name evidence="9" type="ORF">D9757_011097</name>
</gene>
<name>A0A8H5GXJ7_9AGAR</name>
<keyword evidence="4" id="KW-0479">Metal-binding</keyword>
<keyword evidence="5" id="KW-0560">Oxidoreductase</keyword>
<evidence type="ECO:0000256" key="3">
    <source>
        <dbReference type="ARBA" id="ARBA00022617"/>
    </source>
</evidence>
<dbReference type="GO" id="GO:0016705">
    <property type="term" value="F:oxidoreductase activity, acting on paired donors, with incorporation or reduction of molecular oxygen"/>
    <property type="evidence" value="ECO:0007669"/>
    <property type="project" value="InterPro"/>
</dbReference>
<protein>
    <recommendedName>
        <fullName evidence="11">Cytochrome P450</fullName>
    </recommendedName>
</protein>
<dbReference type="InterPro" id="IPR036396">
    <property type="entry name" value="Cyt_P450_sf"/>
</dbReference>
<dbReference type="Pfam" id="PF00067">
    <property type="entry name" value="p450"/>
    <property type="match status" value="1"/>
</dbReference>
<dbReference type="Proteomes" id="UP000518752">
    <property type="component" value="Unassembled WGS sequence"/>
</dbReference>
<evidence type="ECO:0000313" key="9">
    <source>
        <dbReference type="EMBL" id="KAF5372809.1"/>
    </source>
</evidence>
<dbReference type="SUPFAM" id="SSF48264">
    <property type="entry name" value="Cytochrome P450"/>
    <property type="match status" value="1"/>
</dbReference>
<keyword evidence="6" id="KW-0408">Iron</keyword>
<dbReference type="PANTHER" id="PTHR46300:SF9">
    <property type="entry name" value="P450, PUTATIVE-RELATED"/>
    <property type="match status" value="1"/>
</dbReference>
<dbReference type="EMBL" id="JAACJN010000108">
    <property type="protein sequence ID" value="KAF5372809.1"/>
    <property type="molecule type" value="Genomic_DNA"/>
</dbReference>
<dbReference type="GO" id="GO:0004497">
    <property type="term" value="F:monooxygenase activity"/>
    <property type="evidence" value="ECO:0007669"/>
    <property type="project" value="UniProtKB-KW"/>
</dbReference>
<dbReference type="PANTHER" id="PTHR46300">
    <property type="entry name" value="P450, PUTATIVE (EUROFUNG)-RELATED-RELATED"/>
    <property type="match status" value="1"/>
</dbReference>
<evidence type="ECO:0000313" key="10">
    <source>
        <dbReference type="Proteomes" id="UP000518752"/>
    </source>
</evidence>
<keyword evidence="8" id="KW-0812">Transmembrane</keyword>
<sequence length="134" mass="14942">MFEPSMDKIINPIASKLNVPNSNATHVNVLVVGLTIALVALVMIHYRIVGKRGAVKLPPGPIPTFLVGNMNDSPVYEEWHTFTAWAKHFGEIVYLRVFGTQMLILGSYRVANELLNKRGVIYSDRPSTSPMMDM</sequence>
<accession>A0A8H5GXJ7</accession>
<keyword evidence="7" id="KW-0503">Monooxygenase</keyword>
<evidence type="ECO:0000256" key="6">
    <source>
        <dbReference type="ARBA" id="ARBA00023004"/>
    </source>
</evidence>
<keyword evidence="3" id="KW-0349">Heme</keyword>
<dbReference type="GO" id="GO:0005506">
    <property type="term" value="F:iron ion binding"/>
    <property type="evidence" value="ECO:0007669"/>
    <property type="project" value="InterPro"/>
</dbReference>
<evidence type="ECO:0008006" key="11">
    <source>
        <dbReference type="Google" id="ProtNLM"/>
    </source>
</evidence>
<feature type="transmembrane region" description="Helical" evidence="8">
    <location>
        <begin position="27"/>
        <end position="46"/>
    </location>
</feature>
<evidence type="ECO:0000256" key="4">
    <source>
        <dbReference type="ARBA" id="ARBA00022723"/>
    </source>
</evidence>
<proteinExistence type="inferred from homology"/>
<keyword evidence="8" id="KW-1133">Transmembrane helix</keyword>
<evidence type="ECO:0000256" key="5">
    <source>
        <dbReference type="ARBA" id="ARBA00023002"/>
    </source>
</evidence>
<reference evidence="9 10" key="1">
    <citation type="journal article" date="2020" name="ISME J.">
        <title>Uncovering the hidden diversity of litter-decomposition mechanisms in mushroom-forming fungi.</title>
        <authorList>
            <person name="Floudas D."/>
            <person name="Bentzer J."/>
            <person name="Ahren D."/>
            <person name="Johansson T."/>
            <person name="Persson P."/>
            <person name="Tunlid A."/>
        </authorList>
    </citation>
    <scope>NUCLEOTIDE SEQUENCE [LARGE SCALE GENOMIC DNA]</scope>
    <source>
        <strain evidence="9 10">CBS 406.79</strain>
    </source>
</reference>
<dbReference type="OrthoDB" id="1055148at2759"/>
<keyword evidence="10" id="KW-1185">Reference proteome</keyword>
<keyword evidence="8" id="KW-0472">Membrane</keyword>
<dbReference type="InterPro" id="IPR001128">
    <property type="entry name" value="Cyt_P450"/>
</dbReference>
<dbReference type="Gene3D" id="1.10.630.10">
    <property type="entry name" value="Cytochrome P450"/>
    <property type="match status" value="1"/>
</dbReference>
<dbReference type="AlphaFoldDB" id="A0A8H5GXJ7"/>
<comment type="caution">
    <text evidence="9">The sequence shown here is derived from an EMBL/GenBank/DDBJ whole genome shotgun (WGS) entry which is preliminary data.</text>
</comment>
<evidence type="ECO:0000256" key="1">
    <source>
        <dbReference type="ARBA" id="ARBA00001971"/>
    </source>
</evidence>
<dbReference type="GO" id="GO:0020037">
    <property type="term" value="F:heme binding"/>
    <property type="evidence" value="ECO:0007669"/>
    <property type="project" value="InterPro"/>
</dbReference>
<evidence type="ECO:0000256" key="2">
    <source>
        <dbReference type="ARBA" id="ARBA00010617"/>
    </source>
</evidence>
<organism evidence="9 10">
    <name type="scientific">Collybiopsis confluens</name>
    <dbReference type="NCBI Taxonomy" id="2823264"/>
    <lineage>
        <taxon>Eukaryota</taxon>
        <taxon>Fungi</taxon>
        <taxon>Dikarya</taxon>
        <taxon>Basidiomycota</taxon>
        <taxon>Agaricomycotina</taxon>
        <taxon>Agaricomycetes</taxon>
        <taxon>Agaricomycetidae</taxon>
        <taxon>Agaricales</taxon>
        <taxon>Marasmiineae</taxon>
        <taxon>Omphalotaceae</taxon>
        <taxon>Collybiopsis</taxon>
    </lineage>
</organism>
<dbReference type="InterPro" id="IPR050364">
    <property type="entry name" value="Cytochrome_P450_fung"/>
</dbReference>
<comment type="similarity">
    <text evidence="2">Belongs to the cytochrome P450 family.</text>
</comment>
<evidence type="ECO:0000256" key="8">
    <source>
        <dbReference type="SAM" id="Phobius"/>
    </source>
</evidence>